<dbReference type="EMBL" id="WNWW01000708">
    <property type="protein sequence ID" value="KAF3422443.1"/>
    <property type="molecule type" value="Genomic_DNA"/>
</dbReference>
<evidence type="ECO:0000256" key="8">
    <source>
        <dbReference type="ARBA" id="ARBA00039444"/>
    </source>
</evidence>
<dbReference type="GO" id="GO:0005743">
    <property type="term" value="C:mitochondrial inner membrane"/>
    <property type="evidence" value="ECO:0007669"/>
    <property type="project" value="UniProtKB-ARBA"/>
</dbReference>
<comment type="similarity">
    <text evidence="7">Belongs to the phosphatidylethanolamine-binding protein family. Mitochondrion-specific ribosomal protein mL38 subfamily.</text>
</comment>
<reference evidence="10" key="1">
    <citation type="submission" date="2019-11" db="EMBL/GenBank/DDBJ databases">
        <title>The nuclear and mitochondrial genomes of Frieseomelitta varia - a highly eusocial stingless bee (Meliponini) with a permanently sterile worker caste.</title>
        <authorList>
            <person name="Freitas F.C.P."/>
            <person name="Lourenco A.P."/>
            <person name="Nunes F.M.F."/>
            <person name="Paschoal A.R."/>
            <person name="Abreu F.C.P."/>
            <person name="Barbin F.O."/>
            <person name="Bataglia L."/>
            <person name="Cardoso-Junior C.A.M."/>
            <person name="Cervoni M.S."/>
            <person name="Silva S.R."/>
            <person name="Dalarmi F."/>
            <person name="Del Lama M.A."/>
            <person name="Depintor T.S."/>
            <person name="Ferreira K.M."/>
            <person name="Goria P.S."/>
            <person name="Jaskot M.C."/>
            <person name="Lago D.C."/>
            <person name="Luna-Lucena D."/>
            <person name="Moda L.M."/>
            <person name="Nascimento L."/>
            <person name="Pedrino M."/>
            <person name="Rabico F.O."/>
            <person name="Sanches F.C."/>
            <person name="Santos D.E."/>
            <person name="Santos C.G."/>
            <person name="Vieira J."/>
            <person name="Lopes T.F."/>
            <person name="Barchuk A.R."/>
            <person name="Hartfelder K."/>
            <person name="Simoes Z.L.P."/>
            <person name="Bitondi M.M.G."/>
            <person name="Pinheiro D.G."/>
        </authorList>
    </citation>
    <scope>NUCLEOTIDE SEQUENCE</scope>
    <source>
        <strain evidence="10">USP_RPSP 00005682</strain>
        <tissue evidence="10">Whole individual</tissue>
    </source>
</reference>
<organism evidence="10 11">
    <name type="scientific">Frieseomelitta varia</name>
    <dbReference type="NCBI Taxonomy" id="561572"/>
    <lineage>
        <taxon>Eukaryota</taxon>
        <taxon>Metazoa</taxon>
        <taxon>Ecdysozoa</taxon>
        <taxon>Arthropoda</taxon>
        <taxon>Hexapoda</taxon>
        <taxon>Insecta</taxon>
        <taxon>Pterygota</taxon>
        <taxon>Neoptera</taxon>
        <taxon>Endopterygota</taxon>
        <taxon>Hymenoptera</taxon>
        <taxon>Apocrita</taxon>
        <taxon>Aculeata</taxon>
        <taxon>Apoidea</taxon>
        <taxon>Anthophila</taxon>
        <taxon>Apidae</taxon>
        <taxon>Frieseomelitta</taxon>
    </lineage>
</organism>
<evidence type="ECO:0000256" key="3">
    <source>
        <dbReference type="ARBA" id="ARBA00022980"/>
    </source>
</evidence>
<accession>A0A833W6K2</accession>
<keyword evidence="11" id="KW-1185">Reference proteome</keyword>
<dbReference type="Gene3D" id="3.90.280.10">
    <property type="entry name" value="PEBP-like"/>
    <property type="match status" value="1"/>
</dbReference>
<comment type="subcellular location">
    <subcellularLocation>
        <location evidence="1">Mitochondrion</location>
    </subcellularLocation>
</comment>
<evidence type="ECO:0000256" key="2">
    <source>
        <dbReference type="ARBA" id="ARBA00022946"/>
    </source>
</evidence>
<dbReference type="SUPFAM" id="SSF49777">
    <property type="entry name" value="PEBP-like"/>
    <property type="match status" value="1"/>
</dbReference>
<evidence type="ECO:0000313" key="11">
    <source>
        <dbReference type="Proteomes" id="UP000655588"/>
    </source>
</evidence>
<keyword evidence="5" id="KW-0496">Mitochondrion</keyword>
<evidence type="ECO:0000256" key="6">
    <source>
        <dbReference type="ARBA" id="ARBA00023274"/>
    </source>
</evidence>
<proteinExistence type="inferred from homology"/>
<keyword evidence="3" id="KW-0689">Ribosomal protein</keyword>
<evidence type="ECO:0000313" key="10">
    <source>
        <dbReference type="EMBL" id="KAF3422443.1"/>
    </source>
</evidence>
<protein>
    <recommendedName>
        <fullName evidence="8">Large ribosomal subunit protein mL38</fullName>
    </recommendedName>
    <alternativeName>
        <fullName evidence="9">39S ribosomal protein L38, mitochondrial</fullName>
    </alternativeName>
</protein>
<evidence type="ECO:0000256" key="1">
    <source>
        <dbReference type="ARBA" id="ARBA00004173"/>
    </source>
</evidence>
<evidence type="ECO:0000256" key="7">
    <source>
        <dbReference type="ARBA" id="ARBA00038016"/>
    </source>
</evidence>
<keyword evidence="2" id="KW-0809">Transit peptide</keyword>
<dbReference type="Pfam" id="PF01161">
    <property type="entry name" value="PBP"/>
    <property type="match status" value="1"/>
</dbReference>
<dbReference type="GO" id="GO:0005762">
    <property type="term" value="C:mitochondrial large ribosomal subunit"/>
    <property type="evidence" value="ECO:0007669"/>
    <property type="project" value="TreeGrafter"/>
</dbReference>
<dbReference type="InterPro" id="IPR008914">
    <property type="entry name" value="PEBP"/>
</dbReference>
<sequence length="428" mass="50874">MANPALRSFIKDISSRLKIHVEQIRHGHRLRGKPPNIALTLQQRLELMKEPNPMKVNIGFLVPRLSSEKKEAWMAERKIKRADVNFEKEVRSGKCKSRISDRDTIFATCNICFVTVHYTYFIVPLNLEEVRKIWLETISPYNIRRIADHYSIFQDLFGNAFFFPIIPLEINYSINNNDTLVKVYTGNVIKPAEARELPNVGYKAQDDTLWTLVMCTPDGNLENSNSEYCHWFLGNIPGNKVEQGEQIIDYLRPIPTRGVGYYRYIFILYKQNQRLDYMEYRRIQPCLQLKERNWNTLEFYRKYQDYLTPAGLAFFQSDWDSTVREFYHSVLNAKEPIFQYDFPEPHVRSQTWFPLRQPFNLYLDKYRDPKDTMKEYLLRKLKTVHPFKEPKPPLKYPNACILDLKAPSWLRVQTKKERLGWGRVHDLK</sequence>
<dbReference type="AlphaFoldDB" id="A0A833W6K2"/>
<dbReference type="CDD" id="cd00866">
    <property type="entry name" value="PEBP_euk"/>
    <property type="match status" value="1"/>
</dbReference>
<dbReference type="FunFam" id="3.90.280.10:FF:000002">
    <property type="entry name" value="39S ribosomal protein L38, mitochondrial"/>
    <property type="match status" value="1"/>
</dbReference>
<comment type="caution">
    <text evidence="10">The sequence shown here is derived from an EMBL/GenBank/DDBJ whole genome shotgun (WGS) entry which is preliminary data.</text>
</comment>
<dbReference type="InterPro" id="IPR035810">
    <property type="entry name" value="PEBP_euk"/>
</dbReference>
<dbReference type="PANTHER" id="PTHR11362">
    <property type="entry name" value="PHOSPHATIDYLETHANOLAMINE-BINDING PROTEIN"/>
    <property type="match status" value="1"/>
</dbReference>
<dbReference type="InterPro" id="IPR036610">
    <property type="entry name" value="PEBP-like_sf"/>
</dbReference>
<gene>
    <name evidence="10" type="ORF">E2986_05678</name>
</gene>
<dbReference type="PANTHER" id="PTHR11362:SF133">
    <property type="entry name" value="LARGE RIBOSOMAL SUBUNIT PROTEIN ML38"/>
    <property type="match status" value="1"/>
</dbReference>
<evidence type="ECO:0000256" key="9">
    <source>
        <dbReference type="ARBA" id="ARBA00041206"/>
    </source>
</evidence>
<keyword evidence="6" id="KW-0687">Ribonucleoprotein</keyword>
<evidence type="ECO:0000256" key="5">
    <source>
        <dbReference type="ARBA" id="ARBA00023128"/>
    </source>
</evidence>
<evidence type="ECO:0000256" key="4">
    <source>
        <dbReference type="ARBA" id="ARBA00023054"/>
    </source>
</evidence>
<keyword evidence="4" id="KW-0175">Coiled coil</keyword>
<dbReference type="Proteomes" id="UP000655588">
    <property type="component" value="Unassembled WGS sequence"/>
</dbReference>
<name>A0A833W6K2_9HYME</name>